<organism evidence="5 6">
    <name type="scientific">Marinicauda algicola</name>
    <dbReference type="NCBI Taxonomy" id="2029849"/>
    <lineage>
        <taxon>Bacteria</taxon>
        <taxon>Pseudomonadati</taxon>
        <taxon>Pseudomonadota</taxon>
        <taxon>Alphaproteobacteria</taxon>
        <taxon>Maricaulales</taxon>
        <taxon>Maricaulaceae</taxon>
        <taxon>Marinicauda</taxon>
    </lineage>
</organism>
<feature type="transmembrane region" description="Helical" evidence="2">
    <location>
        <begin position="89"/>
        <end position="106"/>
    </location>
</feature>
<dbReference type="EMBL" id="SRXW01000003">
    <property type="protein sequence ID" value="TGY88203.1"/>
    <property type="molecule type" value="Genomic_DNA"/>
</dbReference>
<feature type="domain" description="DUF4440" evidence="4">
    <location>
        <begin position="225"/>
        <end position="328"/>
    </location>
</feature>
<feature type="region of interest" description="Disordered" evidence="1">
    <location>
        <begin position="150"/>
        <end position="220"/>
    </location>
</feature>
<dbReference type="InterPro" id="IPR027843">
    <property type="entry name" value="DUF4440"/>
</dbReference>
<evidence type="ECO:0000256" key="1">
    <source>
        <dbReference type="SAM" id="MobiDB-lite"/>
    </source>
</evidence>
<comment type="caution">
    <text evidence="5">The sequence shown here is derived from an EMBL/GenBank/DDBJ whole genome shotgun (WGS) entry which is preliminary data.</text>
</comment>
<feature type="compositionally biased region" description="Basic and acidic residues" evidence="1">
    <location>
        <begin position="352"/>
        <end position="362"/>
    </location>
</feature>
<keyword evidence="6" id="KW-1185">Reference proteome</keyword>
<proteinExistence type="predicted"/>
<dbReference type="Pfam" id="PF14534">
    <property type="entry name" value="DUF4440"/>
    <property type="match status" value="1"/>
</dbReference>
<feature type="region of interest" description="Disordered" evidence="1">
    <location>
        <begin position="339"/>
        <end position="362"/>
    </location>
</feature>
<evidence type="ECO:0000259" key="4">
    <source>
        <dbReference type="Pfam" id="PF14534"/>
    </source>
</evidence>
<evidence type="ECO:0000313" key="5">
    <source>
        <dbReference type="EMBL" id="TGY88203.1"/>
    </source>
</evidence>
<gene>
    <name evidence="5" type="ORF">E5163_10240</name>
</gene>
<keyword evidence="2" id="KW-0472">Membrane</keyword>
<feature type="transmembrane region" description="Helical" evidence="2">
    <location>
        <begin position="12"/>
        <end position="34"/>
    </location>
</feature>
<feature type="domain" description="DUF2231" evidence="3">
    <location>
        <begin position="8"/>
        <end position="146"/>
    </location>
</feature>
<dbReference type="SUPFAM" id="SSF54427">
    <property type="entry name" value="NTF2-like"/>
    <property type="match status" value="1"/>
</dbReference>
<sequence length="362" mass="38453">MDSLIEPNLHPIFVHFVVGLLFTSALGLAASSFLPTDARWRSTLQAAGDWMLGLGILAALGAVIAGFDAYYSVAHDGPSHAAMTTHRNWALPTVAVFAGLGVWRWLKRSEQPSPLFALAGLAGAALLTVTAWWGGNLVFKHGLGVESLPAVTGEGHDHDHGDGGHAHATGEDGSDEAGNDAHGEGGHAYDGESSSDHAHTSGNGHAQAGASAQPMPGTPEATALDFHAALASQDEAQVRRLLADDVLILESGGAERSLAQYASHHMMSDMAFLSSVSSETLSQTAEIFGDTAWVATETALRGRFNDREIAVKSQESLVMRREDDRWIIEHVHWSNSALPEAAAQSQQAQDPEAEHDHDDHEH</sequence>
<keyword evidence="2" id="KW-1133">Transmembrane helix</keyword>
<evidence type="ECO:0000256" key="2">
    <source>
        <dbReference type="SAM" id="Phobius"/>
    </source>
</evidence>
<feature type="transmembrane region" description="Helical" evidence="2">
    <location>
        <begin position="115"/>
        <end position="135"/>
    </location>
</feature>
<dbReference type="AlphaFoldDB" id="A0A4S2GYP3"/>
<evidence type="ECO:0000313" key="6">
    <source>
        <dbReference type="Proteomes" id="UP000308054"/>
    </source>
</evidence>
<name>A0A4S2GYP3_9PROT</name>
<dbReference type="InterPro" id="IPR019251">
    <property type="entry name" value="DUF2231_TM"/>
</dbReference>
<keyword evidence="2" id="KW-0812">Transmembrane</keyword>
<feature type="transmembrane region" description="Helical" evidence="2">
    <location>
        <begin position="46"/>
        <end position="69"/>
    </location>
</feature>
<dbReference type="InterPro" id="IPR032710">
    <property type="entry name" value="NTF2-like_dom_sf"/>
</dbReference>
<dbReference type="Pfam" id="PF09990">
    <property type="entry name" value="DUF2231"/>
    <property type="match status" value="1"/>
</dbReference>
<dbReference type="Proteomes" id="UP000308054">
    <property type="component" value="Unassembled WGS sequence"/>
</dbReference>
<dbReference type="RefSeq" id="WP_135996048.1">
    <property type="nucleotide sequence ID" value="NZ_CP071057.1"/>
</dbReference>
<protein>
    <submittedName>
        <fullName evidence="5">DUF2231 domain-containing protein</fullName>
    </submittedName>
</protein>
<dbReference type="OrthoDB" id="5574313at2"/>
<feature type="compositionally biased region" description="Basic and acidic residues" evidence="1">
    <location>
        <begin position="179"/>
        <end position="199"/>
    </location>
</feature>
<feature type="compositionally biased region" description="Polar residues" evidence="1">
    <location>
        <begin position="339"/>
        <end position="349"/>
    </location>
</feature>
<dbReference type="Gene3D" id="3.10.450.50">
    <property type="match status" value="1"/>
</dbReference>
<feature type="compositionally biased region" description="Basic and acidic residues" evidence="1">
    <location>
        <begin position="154"/>
        <end position="170"/>
    </location>
</feature>
<evidence type="ECO:0000259" key="3">
    <source>
        <dbReference type="Pfam" id="PF09990"/>
    </source>
</evidence>
<accession>A0A4S2GYP3</accession>
<reference evidence="5 6" key="1">
    <citation type="journal article" date="2017" name="Int. J. Syst. Evol. Microbiol.">
        <title>Marinicauda algicola sp. nov., isolated from a marine red alga Rhodosorus marinus.</title>
        <authorList>
            <person name="Jeong S.E."/>
            <person name="Jeon S.H."/>
            <person name="Chun B.H."/>
            <person name="Kim D.W."/>
            <person name="Jeon C.O."/>
        </authorList>
    </citation>
    <scope>NUCLEOTIDE SEQUENCE [LARGE SCALE GENOMIC DNA]</scope>
    <source>
        <strain evidence="5 6">JCM 31718</strain>
    </source>
</reference>